<feature type="domain" description="TmcB/TmcC TPR repeats" evidence="3">
    <location>
        <begin position="371"/>
        <end position="480"/>
    </location>
</feature>
<proteinExistence type="predicted"/>
<evidence type="ECO:0000259" key="3">
    <source>
        <dbReference type="Pfam" id="PF25474"/>
    </source>
</evidence>
<feature type="transmembrane region" description="Helical" evidence="2">
    <location>
        <begin position="124"/>
        <end position="144"/>
    </location>
</feature>
<reference evidence="4" key="1">
    <citation type="submission" date="2020-05" db="EMBL/GenBank/DDBJ databases">
        <title>Phylogenomic resolution of chytrid fungi.</title>
        <authorList>
            <person name="Stajich J.E."/>
            <person name="Amses K."/>
            <person name="Simmons R."/>
            <person name="Seto K."/>
            <person name="Myers J."/>
            <person name="Bonds A."/>
            <person name="Quandt C.A."/>
            <person name="Barry K."/>
            <person name="Liu P."/>
            <person name="Grigoriev I."/>
            <person name="Longcore J.E."/>
            <person name="James T.Y."/>
        </authorList>
    </citation>
    <scope>NUCLEOTIDE SEQUENCE</scope>
    <source>
        <strain evidence="4">JEL0318</strain>
    </source>
</reference>
<feature type="transmembrane region" description="Helical" evidence="2">
    <location>
        <begin position="95"/>
        <end position="118"/>
    </location>
</feature>
<comment type="caution">
    <text evidence="4">The sequence shown here is derived from an EMBL/GenBank/DDBJ whole genome shotgun (WGS) entry which is preliminary data.</text>
</comment>
<sequence length="1185" mass="132598">MSVLGILGLLVVIPMGVLINFVFVIPKPESRNPLAKATGRFDLAYFIIRTILVFMGYYARASSQLVISLVALLIIIVLHLYYEPFFDSRVNNFRVAMFTIPFFSSVVATACWFTGASLNRDSPVPLALMILTIPTGFISGWYLAEITRRMRVRSIINNITRKYELASKDLEDGKEGVDKFKTNVLTSAIMGMETDTRGGRKSIRRPSFVLQTIATGSTVKEAPGQMDTVAAMRQYNQEASRKAVQMPTVFFHPGEADIAMRFLRNSEVTPVGIQILHGVFREAMDQFPKDAQLSLMYSFYLSAWAFDSRSAVEYLAAAKSYKPAIDVRFRIFMEERDFEQGNRRNLGPLNLVHMRLTLEVGQRAQDFATSSLNVASYVEVQSMERQAIESHLESLSAMKAFWTYLAQEPVDPAALPTYLDMMHRTQDSAQKYYEKLVARYPRSKNTLRMYAKYLMVVANNNELGQELISRAADIEAQEEKGVRERAAQAFGKGSEPQPDSASSSGEEEPEPISPGLTLPREDLDDAAYKEESTMELGGGLRSMASDPAFGRPKPQSDDIGSSKMVRGLTEFDMEVGEAPVVKVHRASYEQSPIRGPMEGSPGALQAGKAKSVASSSASRKEYRRLKARQTRLKENLLAPVSRFSIYVRLACLVILGLIVANFLVSSSLFDAPTSFLATLVDSTRAGRAAMQAAQEIRLMSQYGLRKEETPWNYHREQLASAAMRFDDVILPVLFPYANDPATVYILQPESDGLGADKEVITVNAYTLGRLVGHSTQNLLVYDYTQWTDSAFPANKYVTLWFTNALKIGDAFNQLSKDALKTYLAGSATRNTTVVTLMVLVVFGVIAVGCFIHVTLRHGYHKQMIVLKTFTRLPNVERRRIVHDLEEEIEGLFEIEDNAERKDSMRHQSVEGKSVLRSHKVVYMIALLLLACLALAQFIPPLLSASQSDKAAKIIMTSSERRYLYQVIGYLGHELPAQDYSNAGIYEIEDELRLRIYLLKTLHRSLLAGTAGVPSTGTIPELDPICRTGGICLADRGCDDRPFNHTIGYTKELLLSGLDNLLDVYVEHASEYLKSHSYTYDNEDLYFLQNLEDDLADGLTKVGSTIIEVERVRSDGFIRITNVMFSTSIVYFVVFYALVFYWIISAARTQMAMLVTVLFWIPPEIATKSAEIQKYLVSGTVEATEE</sequence>
<feature type="region of interest" description="Disordered" evidence="1">
    <location>
        <begin position="479"/>
        <end position="561"/>
    </location>
</feature>
<feature type="transmembrane region" description="Helical" evidence="2">
    <location>
        <begin position="6"/>
        <end position="25"/>
    </location>
</feature>
<keyword evidence="2" id="KW-1133">Transmembrane helix</keyword>
<feature type="transmembrane region" description="Helical" evidence="2">
    <location>
        <begin position="1122"/>
        <end position="1143"/>
    </location>
</feature>
<dbReference type="Pfam" id="PF25474">
    <property type="entry name" value="TPR_TmcB"/>
    <property type="match status" value="1"/>
</dbReference>
<evidence type="ECO:0000256" key="1">
    <source>
        <dbReference type="SAM" id="MobiDB-lite"/>
    </source>
</evidence>
<evidence type="ECO:0000256" key="2">
    <source>
        <dbReference type="SAM" id="Phobius"/>
    </source>
</evidence>
<evidence type="ECO:0000313" key="4">
    <source>
        <dbReference type="EMBL" id="KAJ3052800.1"/>
    </source>
</evidence>
<dbReference type="AlphaFoldDB" id="A0AAD5SEV3"/>
<feature type="transmembrane region" description="Helical" evidence="2">
    <location>
        <begin position="833"/>
        <end position="855"/>
    </location>
</feature>
<gene>
    <name evidence="4" type="ORF">HK097_005637</name>
</gene>
<feature type="compositionally biased region" description="Low complexity" evidence="1">
    <location>
        <begin position="608"/>
        <end position="617"/>
    </location>
</feature>
<feature type="region of interest" description="Disordered" evidence="1">
    <location>
        <begin position="591"/>
        <end position="621"/>
    </location>
</feature>
<dbReference type="InterPro" id="IPR052994">
    <property type="entry name" value="Tiny_macrocysts_regulators"/>
</dbReference>
<organism evidence="4 5">
    <name type="scientific">Rhizophlyctis rosea</name>
    <dbReference type="NCBI Taxonomy" id="64517"/>
    <lineage>
        <taxon>Eukaryota</taxon>
        <taxon>Fungi</taxon>
        <taxon>Fungi incertae sedis</taxon>
        <taxon>Chytridiomycota</taxon>
        <taxon>Chytridiomycota incertae sedis</taxon>
        <taxon>Chytridiomycetes</taxon>
        <taxon>Rhizophlyctidales</taxon>
        <taxon>Rhizophlyctidaceae</taxon>
        <taxon>Rhizophlyctis</taxon>
    </lineage>
</organism>
<dbReference type="PANTHER" id="PTHR31600">
    <property type="entry name" value="TINY MACROCYSTS PROTEIN B-RELATED"/>
    <property type="match status" value="1"/>
</dbReference>
<keyword evidence="5" id="KW-1185">Reference proteome</keyword>
<protein>
    <recommendedName>
        <fullName evidence="3">TmcB/TmcC TPR repeats domain-containing protein</fullName>
    </recommendedName>
</protein>
<evidence type="ECO:0000313" key="5">
    <source>
        <dbReference type="Proteomes" id="UP001212841"/>
    </source>
</evidence>
<feature type="transmembrane region" description="Helical" evidence="2">
    <location>
        <begin position="37"/>
        <end position="59"/>
    </location>
</feature>
<name>A0AAD5SEV3_9FUNG</name>
<dbReference type="Proteomes" id="UP001212841">
    <property type="component" value="Unassembled WGS sequence"/>
</dbReference>
<feature type="transmembrane region" description="Helical" evidence="2">
    <location>
        <begin position="645"/>
        <end position="664"/>
    </location>
</feature>
<keyword evidence="2" id="KW-0472">Membrane</keyword>
<dbReference type="InterPro" id="IPR057352">
    <property type="entry name" value="TPR_TmcB/C"/>
</dbReference>
<dbReference type="EMBL" id="JADGJD010000264">
    <property type="protein sequence ID" value="KAJ3052800.1"/>
    <property type="molecule type" value="Genomic_DNA"/>
</dbReference>
<feature type="transmembrane region" description="Helical" evidence="2">
    <location>
        <begin position="920"/>
        <end position="938"/>
    </location>
</feature>
<accession>A0AAD5SEV3</accession>
<feature type="transmembrane region" description="Helical" evidence="2">
    <location>
        <begin position="65"/>
        <end position="83"/>
    </location>
</feature>
<dbReference type="PANTHER" id="PTHR31600:SF2">
    <property type="entry name" value="GAMETE ENRICHED GENE 10 PROTEIN-RELATED"/>
    <property type="match status" value="1"/>
</dbReference>
<keyword evidence="2" id="KW-0812">Transmembrane</keyword>